<feature type="transmembrane region" description="Helical" evidence="1">
    <location>
        <begin position="41"/>
        <end position="62"/>
    </location>
</feature>
<feature type="transmembrane region" description="Helical" evidence="1">
    <location>
        <begin position="68"/>
        <end position="88"/>
    </location>
</feature>
<dbReference type="PANTHER" id="PTHR20992:SF9">
    <property type="entry name" value="AT15442P-RELATED"/>
    <property type="match status" value="1"/>
</dbReference>
<evidence type="ECO:0008006" key="4">
    <source>
        <dbReference type="Google" id="ProtNLM"/>
    </source>
</evidence>
<proteinExistence type="predicted"/>
<feature type="transmembrane region" description="Helical" evidence="1">
    <location>
        <begin position="167"/>
        <end position="187"/>
    </location>
</feature>
<dbReference type="Proteomes" id="UP000230707">
    <property type="component" value="Unassembled WGS sequence"/>
</dbReference>
<keyword evidence="1" id="KW-0812">Transmembrane</keyword>
<sequence length="530" mass="59632">MFKNISSRLKNISSPKLHFINDVNQIQSTKILEKVQVNSHFSLSFIILLTGSTIVCTLGLLLNAPSVVIGGMIISPLMWPLMKISLGISYEKALYIKQAMIVLILSIIIAFASSFLITVISPIKLINGEILARTTPTLLDVIVALVAGGIATLAITQPRISESLAGVAIATSLLPPLCVSGIGLAVLDYSTFWGGLILFLANVISIIFISIITFSLLGIRRESNTALRNKGFLFTAIMLLVTAIPLFFFLKSYSFKIVAYHKVQEILHKSLIQLSPSIYIDSVKTTLQPSVGNNILIEAEVWLPEDLTVDYKQQQKIVENLERSLGKKVDLHLRLQRTISIISQQDRLQEIKRKILENTFIDEIQKINESFSIDSLEVNIDTKTDGWFVKAVLRGDPSIGMTQNQREILEKLLSDKVGEKVLLNLEIISRIQLQSNPEIENQQIEKEIQRLIKIISEDIDITSMNIRSTYGITQPNNENNIISVDIVLTVPYDYELQKEAFDYLKSQLKNQFKSDFEFTTQTVEKRIYKY</sequence>
<keyword evidence="1" id="KW-1133">Transmembrane helix</keyword>
<feature type="transmembrane region" description="Helical" evidence="1">
    <location>
        <begin position="135"/>
        <end position="155"/>
    </location>
</feature>
<dbReference type="AlphaFoldDB" id="A0A2H0NHW3"/>
<dbReference type="PANTHER" id="PTHR20992">
    <property type="entry name" value="AT15442P-RELATED"/>
    <property type="match status" value="1"/>
</dbReference>
<dbReference type="EMBL" id="PCWS01000064">
    <property type="protein sequence ID" value="PIR08477.1"/>
    <property type="molecule type" value="Genomic_DNA"/>
</dbReference>
<reference evidence="2 3" key="1">
    <citation type="submission" date="2017-09" db="EMBL/GenBank/DDBJ databases">
        <title>Depth-based differentiation of microbial function through sediment-hosted aquifers and enrichment of novel symbionts in the deep terrestrial subsurface.</title>
        <authorList>
            <person name="Probst A.J."/>
            <person name="Ladd B."/>
            <person name="Jarett J.K."/>
            <person name="Geller-Mcgrath D.E."/>
            <person name="Sieber C.M."/>
            <person name="Emerson J.B."/>
            <person name="Anantharaman K."/>
            <person name="Thomas B.C."/>
            <person name="Malmstrom R."/>
            <person name="Stieglmeier M."/>
            <person name="Klingl A."/>
            <person name="Woyke T."/>
            <person name="Ryan C.M."/>
            <person name="Banfield J.F."/>
        </authorList>
    </citation>
    <scope>NUCLEOTIDE SEQUENCE [LARGE SCALE GENOMIC DNA]</scope>
    <source>
        <strain evidence="2">CG11_big_fil_rev_8_21_14_0_20_37_11</strain>
    </source>
</reference>
<feature type="transmembrane region" description="Helical" evidence="1">
    <location>
        <begin position="193"/>
        <end position="219"/>
    </location>
</feature>
<protein>
    <recommendedName>
        <fullName evidence="4">TIGR00341 family protein</fullName>
    </recommendedName>
</protein>
<keyword evidence="1" id="KW-0472">Membrane</keyword>
<name>A0A2H0NHW3_9BACT</name>
<feature type="transmembrane region" description="Helical" evidence="1">
    <location>
        <begin position="231"/>
        <end position="250"/>
    </location>
</feature>
<comment type="caution">
    <text evidence="2">The sequence shown here is derived from an EMBL/GenBank/DDBJ whole genome shotgun (WGS) entry which is preliminary data.</text>
</comment>
<organism evidence="2 3">
    <name type="scientific">Candidatus Gottesmanbacteria bacterium CG11_big_fil_rev_8_21_14_0_20_37_11</name>
    <dbReference type="NCBI Taxonomy" id="1974575"/>
    <lineage>
        <taxon>Bacteria</taxon>
        <taxon>Candidatus Gottesmaniibacteriota</taxon>
    </lineage>
</organism>
<evidence type="ECO:0000313" key="2">
    <source>
        <dbReference type="EMBL" id="PIR08477.1"/>
    </source>
</evidence>
<feature type="transmembrane region" description="Helical" evidence="1">
    <location>
        <begin position="100"/>
        <end position="123"/>
    </location>
</feature>
<evidence type="ECO:0000256" key="1">
    <source>
        <dbReference type="SAM" id="Phobius"/>
    </source>
</evidence>
<gene>
    <name evidence="2" type="ORF">COV53_02835</name>
</gene>
<dbReference type="Pfam" id="PF04087">
    <property type="entry name" value="DUF389"/>
    <property type="match status" value="1"/>
</dbReference>
<dbReference type="InterPro" id="IPR005240">
    <property type="entry name" value="DUF389"/>
</dbReference>
<accession>A0A2H0NHW3</accession>
<evidence type="ECO:0000313" key="3">
    <source>
        <dbReference type="Proteomes" id="UP000230707"/>
    </source>
</evidence>